<feature type="signal peptide" evidence="2">
    <location>
        <begin position="1"/>
        <end position="18"/>
    </location>
</feature>
<name>A0A9P7N3R1_9HYPO</name>
<dbReference type="AlphaFoldDB" id="A0A9P7N3R1"/>
<sequence length="214" mass="22554">TFQFLDLLTVLGLSGGKASFHSQGPWTESTLSYLRHGPISNVPQSPPSGARFFSSQGGAEGKKAKGIGAAEIELFWLQGSRAAAELLNEIIVGGPCQRPREARAGRHSCIVTLLDLGRLEDGEAKKGPRVVSQFRPSGRCLIKNAGFVGPASPVPSAVPNAACRAGDAEARIWRLAGSSVRGLLHGESLPPNVPIYTAIKLAVVDMARTHARAL</sequence>
<proteinExistence type="predicted"/>
<reference evidence="3" key="1">
    <citation type="journal article" date="2020" name="bioRxiv">
        <title>Whole genome comparisons of ergot fungi reveals the divergence and evolution of species within the genus Claviceps are the result of varying mechanisms driving genome evolution and host range expansion.</title>
        <authorList>
            <person name="Wyka S.A."/>
            <person name="Mondo S.J."/>
            <person name="Liu M."/>
            <person name="Dettman J."/>
            <person name="Nalam V."/>
            <person name="Broders K.D."/>
        </authorList>
    </citation>
    <scope>NUCLEOTIDE SEQUENCE</scope>
    <source>
        <strain evidence="3">CCC 602</strain>
    </source>
</reference>
<dbReference type="EMBL" id="SRPW01003875">
    <property type="protein sequence ID" value="KAG5985905.1"/>
    <property type="molecule type" value="Genomic_DNA"/>
</dbReference>
<evidence type="ECO:0000256" key="1">
    <source>
        <dbReference type="SAM" id="MobiDB-lite"/>
    </source>
</evidence>
<evidence type="ECO:0000313" key="3">
    <source>
        <dbReference type="EMBL" id="KAG5985905.1"/>
    </source>
</evidence>
<dbReference type="Proteomes" id="UP000748025">
    <property type="component" value="Unassembled WGS sequence"/>
</dbReference>
<evidence type="ECO:0000313" key="4">
    <source>
        <dbReference type="Proteomes" id="UP000748025"/>
    </source>
</evidence>
<gene>
    <name evidence="3" type="ORF">E4U43_005805</name>
</gene>
<evidence type="ECO:0000256" key="2">
    <source>
        <dbReference type="SAM" id="SignalP"/>
    </source>
</evidence>
<keyword evidence="4" id="KW-1185">Reference proteome</keyword>
<comment type="caution">
    <text evidence="3">The sequence shown here is derived from an EMBL/GenBank/DDBJ whole genome shotgun (WGS) entry which is preliminary data.</text>
</comment>
<feature type="chain" id="PRO_5040323962" evidence="2">
    <location>
        <begin position="19"/>
        <end position="214"/>
    </location>
</feature>
<organism evidence="3 4">
    <name type="scientific">Claviceps pusilla</name>
    <dbReference type="NCBI Taxonomy" id="123648"/>
    <lineage>
        <taxon>Eukaryota</taxon>
        <taxon>Fungi</taxon>
        <taxon>Dikarya</taxon>
        <taxon>Ascomycota</taxon>
        <taxon>Pezizomycotina</taxon>
        <taxon>Sordariomycetes</taxon>
        <taxon>Hypocreomycetidae</taxon>
        <taxon>Hypocreales</taxon>
        <taxon>Clavicipitaceae</taxon>
        <taxon>Claviceps</taxon>
    </lineage>
</organism>
<keyword evidence="2" id="KW-0732">Signal</keyword>
<feature type="non-terminal residue" evidence="3">
    <location>
        <position position="214"/>
    </location>
</feature>
<protein>
    <submittedName>
        <fullName evidence="3">Uncharacterized protein</fullName>
    </submittedName>
</protein>
<accession>A0A9P7N3R1</accession>
<feature type="region of interest" description="Disordered" evidence="1">
    <location>
        <begin position="38"/>
        <end position="57"/>
    </location>
</feature>